<dbReference type="GO" id="GO:0005930">
    <property type="term" value="C:axoneme"/>
    <property type="evidence" value="ECO:0007669"/>
    <property type="project" value="TreeGrafter"/>
</dbReference>
<dbReference type="PANTHER" id="PTHR10676">
    <property type="entry name" value="DYNEIN HEAVY CHAIN FAMILY PROTEIN"/>
    <property type="match status" value="1"/>
</dbReference>
<name>W2LD41_PHYNI</name>
<dbReference type="GO" id="GO:0035721">
    <property type="term" value="P:intraciliary retrograde transport"/>
    <property type="evidence" value="ECO:0007669"/>
    <property type="project" value="TreeGrafter"/>
</dbReference>
<dbReference type="GO" id="GO:0045505">
    <property type="term" value="F:dynein intermediate chain binding"/>
    <property type="evidence" value="ECO:0007669"/>
    <property type="project" value="InterPro"/>
</dbReference>
<dbReference type="EMBL" id="KI679103">
    <property type="protein sequence ID" value="ETL95347.1"/>
    <property type="molecule type" value="Genomic_DNA"/>
</dbReference>
<sequence>MPRERLLGHRDLDTREWEDGILTAAARLVVKEPENVHSWIICDGDVDLSRLSRLIPSWTTTTCERIDFGPNVNFVFETHDLLLASPAAISRMEMIFLDVAIGASGRLLYQFRQVQVLLTREMH</sequence>
<dbReference type="GO" id="GO:0051959">
    <property type="term" value="F:dynein light intermediate chain binding"/>
    <property type="evidence" value="ECO:0007669"/>
    <property type="project" value="InterPro"/>
</dbReference>
<dbReference type="GO" id="GO:0097729">
    <property type="term" value="C:9+2 motile cilium"/>
    <property type="evidence" value="ECO:0007669"/>
    <property type="project" value="TreeGrafter"/>
</dbReference>
<gene>
    <name evidence="1" type="ORF">L917_06830</name>
</gene>
<protein>
    <submittedName>
        <fullName evidence="1">Uncharacterized protein</fullName>
    </submittedName>
</protein>
<dbReference type="GO" id="GO:0005868">
    <property type="term" value="C:cytoplasmic dynein complex"/>
    <property type="evidence" value="ECO:0007669"/>
    <property type="project" value="TreeGrafter"/>
</dbReference>
<proteinExistence type="predicted"/>
<dbReference type="OrthoDB" id="447173at2759"/>
<dbReference type="InterPro" id="IPR027417">
    <property type="entry name" value="P-loop_NTPase"/>
</dbReference>
<dbReference type="Gene3D" id="3.40.50.300">
    <property type="entry name" value="P-loop containing nucleotide triphosphate hydrolases"/>
    <property type="match status" value="1"/>
</dbReference>
<dbReference type="GO" id="GO:0060294">
    <property type="term" value="P:cilium movement involved in cell motility"/>
    <property type="evidence" value="ECO:0007669"/>
    <property type="project" value="TreeGrafter"/>
</dbReference>
<dbReference type="GO" id="GO:0008569">
    <property type="term" value="F:minus-end-directed microtubule motor activity"/>
    <property type="evidence" value="ECO:0007669"/>
    <property type="project" value="TreeGrafter"/>
</dbReference>
<dbReference type="GO" id="GO:0060271">
    <property type="term" value="P:cilium assembly"/>
    <property type="evidence" value="ECO:0007669"/>
    <property type="project" value="TreeGrafter"/>
</dbReference>
<organism evidence="1">
    <name type="scientific">Phytophthora nicotianae</name>
    <name type="common">Potato buckeye rot agent</name>
    <name type="synonym">Phytophthora parasitica</name>
    <dbReference type="NCBI Taxonomy" id="4792"/>
    <lineage>
        <taxon>Eukaryota</taxon>
        <taxon>Sar</taxon>
        <taxon>Stramenopiles</taxon>
        <taxon>Oomycota</taxon>
        <taxon>Peronosporomycetes</taxon>
        <taxon>Peronosporales</taxon>
        <taxon>Peronosporaceae</taxon>
        <taxon>Phytophthora</taxon>
    </lineage>
</organism>
<evidence type="ECO:0000313" key="1">
    <source>
        <dbReference type="EMBL" id="ETL95347.1"/>
    </source>
</evidence>
<dbReference type="PANTHER" id="PTHR10676:SF352">
    <property type="entry name" value="CYTOPLASMIC DYNEIN 2 HEAVY CHAIN 1"/>
    <property type="match status" value="1"/>
</dbReference>
<dbReference type="AlphaFoldDB" id="W2LD41"/>
<reference evidence="1" key="1">
    <citation type="submission" date="2013-11" db="EMBL/GenBank/DDBJ databases">
        <title>The Genome Sequence of Phytophthora parasitica CHvinca01.</title>
        <authorList>
            <consortium name="The Broad Institute Genomics Platform"/>
            <person name="Russ C."/>
            <person name="Tyler B."/>
            <person name="Panabieres F."/>
            <person name="Shan W."/>
            <person name="Tripathy S."/>
            <person name="Grunwald N."/>
            <person name="Machado M."/>
            <person name="Johnson C.S."/>
            <person name="Arredondo F."/>
            <person name="Hong C."/>
            <person name="Coffey M."/>
            <person name="Young S.K."/>
            <person name="Zeng Q."/>
            <person name="Gargeya S."/>
            <person name="Fitzgerald M."/>
            <person name="Abouelleil A."/>
            <person name="Alvarado L."/>
            <person name="Chapman S.B."/>
            <person name="Gainer-Dewar J."/>
            <person name="Goldberg J."/>
            <person name="Griggs A."/>
            <person name="Gujja S."/>
            <person name="Hansen M."/>
            <person name="Howarth C."/>
            <person name="Imamovic A."/>
            <person name="Ireland A."/>
            <person name="Larimer J."/>
            <person name="McCowan C."/>
            <person name="Murphy C."/>
            <person name="Pearson M."/>
            <person name="Poon T.W."/>
            <person name="Priest M."/>
            <person name="Roberts A."/>
            <person name="Saif S."/>
            <person name="Shea T."/>
            <person name="Sykes S."/>
            <person name="Wortman J."/>
            <person name="Nusbaum C."/>
            <person name="Birren B."/>
        </authorList>
    </citation>
    <scope>NUCLEOTIDE SEQUENCE [LARGE SCALE GENOMIC DNA]</scope>
    <source>
        <strain evidence="1">CHvinca01</strain>
    </source>
</reference>
<dbReference type="Proteomes" id="UP000054423">
    <property type="component" value="Unassembled WGS sequence"/>
</dbReference>
<accession>W2LD41</accession>
<dbReference type="InterPro" id="IPR026983">
    <property type="entry name" value="DHC"/>
</dbReference>